<evidence type="ECO:0000313" key="5">
    <source>
        <dbReference type="Proteomes" id="UP000541857"/>
    </source>
</evidence>
<dbReference type="InterPro" id="IPR010069">
    <property type="entry name" value="CdiA_FHA1_rpt"/>
</dbReference>
<evidence type="ECO:0000256" key="1">
    <source>
        <dbReference type="ARBA" id="ARBA00022729"/>
    </source>
</evidence>
<sequence>MRCKLLLLLIALTTFNTFGQTTYIFDGDGSWTDETQWKDGNYPGLTVNLNDTVEILGKLIIPEDISVTNNGTIESFSSANGAVPDLTIRGEFKNLNTIKFSRIQINVTTTGNVVLSDSETIITNSSTFTNSGKVVVFAGGVLTLNNSTSSIINDTTGLFTNYGTVNVFNGKLENNNTYMHAIRNGATMTVTGGEIINRGGFSNDNNGHLHIKRYFNNEVTGLLINSGELSISEFTSSLINAGSFHNNKNVHVGDGTTLNMLDDSSFIIQSGTVTVSANGKIENRASAFELRAGKVLNNGTINNETEILIRYSGELENNGTLKNLGAQITNLGTLTGINIEHGSHFSNDGVLSPGNSSTAIGTYRFDDFINNYTQTASGSLNIELAGTVAGVSHDQVIVKKIATLGGTLNVTLINGFEPAIGDVFTVLYQGDGIVGSFATVNLPTLSADKEWDAVEYSDTDGVRISVKKSTLSISDANAESLKYKIYPNPASNEIFVSGITMPSKAIIFDLNGRRILEMELSRDKPSVELNTLEPGVYFLNVETKTFKFVKI</sequence>
<accession>A0A7W2M4V8</accession>
<feature type="domain" description="Secretion system C-terminal sorting" evidence="3">
    <location>
        <begin position="485"/>
        <end position="548"/>
    </location>
</feature>
<keyword evidence="1 2" id="KW-0732">Signal</keyword>
<reference evidence="4 5" key="1">
    <citation type="submission" date="2020-07" db="EMBL/GenBank/DDBJ databases">
        <title>Bacterium isolated from marine sediment.</title>
        <authorList>
            <person name="Shang D."/>
        </authorList>
    </citation>
    <scope>NUCLEOTIDE SEQUENCE [LARGE SCALE GENOMIC DNA]</scope>
    <source>
        <strain evidence="4 5">F6074</strain>
    </source>
</reference>
<protein>
    <submittedName>
        <fullName evidence="4">T9SS type A sorting domain-containing protein</fullName>
    </submittedName>
</protein>
<organism evidence="4 5">
    <name type="scientific">Gelidibacter maritimus</name>
    <dbReference type="NCBI Taxonomy" id="2761487"/>
    <lineage>
        <taxon>Bacteria</taxon>
        <taxon>Pseudomonadati</taxon>
        <taxon>Bacteroidota</taxon>
        <taxon>Flavobacteriia</taxon>
        <taxon>Flavobacteriales</taxon>
        <taxon>Flavobacteriaceae</taxon>
        <taxon>Gelidibacter</taxon>
    </lineage>
</organism>
<dbReference type="Pfam" id="PF18962">
    <property type="entry name" value="Por_Secre_tail"/>
    <property type="match status" value="1"/>
</dbReference>
<feature type="chain" id="PRO_5030803030" evidence="2">
    <location>
        <begin position="20"/>
        <end position="551"/>
    </location>
</feature>
<dbReference type="NCBIfam" id="TIGR04183">
    <property type="entry name" value="Por_Secre_tail"/>
    <property type="match status" value="1"/>
</dbReference>
<name>A0A7W2M4V8_9FLAO</name>
<dbReference type="RefSeq" id="WP_182204188.1">
    <property type="nucleotide sequence ID" value="NZ_JACGLT010000004.1"/>
</dbReference>
<comment type="caution">
    <text evidence="4">The sequence shown here is derived from an EMBL/GenBank/DDBJ whole genome shotgun (WGS) entry which is preliminary data.</text>
</comment>
<feature type="signal peptide" evidence="2">
    <location>
        <begin position="1"/>
        <end position="19"/>
    </location>
</feature>
<evidence type="ECO:0000313" key="4">
    <source>
        <dbReference type="EMBL" id="MBA6152496.1"/>
    </source>
</evidence>
<dbReference type="EMBL" id="JACGLT010000004">
    <property type="protein sequence ID" value="MBA6152496.1"/>
    <property type="molecule type" value="Genomic_DNA"/>
</dbReference>
<keyword evidence="5" id="KW-1185">Reference proteome</keyword>
<dbReference type="NCBIfam" id="TIGR01731">
    <property type="entry name" value="fil_hemag_20aa"/>
    <property type="match status" value="2"/>
</dbReference>
<evidence type="ECO:0000259" key="3">
    <source>
        <dbReference type="Pfam" id="PF18962"/>
    </source>
</evidence>
<gene>
    <name evidence="4" type="ORF">H3Z82_07135</name>
</gene>
<dbReference type="AlphaFoldDB" id="A0A7W2M4V8"/>
<proteinExistence type="predicted"/>
<dbReference type="InterPro" id="IPR026444">
    <property type="entry name" value="Secre_tail"/>
</dbReference>
<dbReference type="Proteomes" id="UP000541857">
    <property type="component" value="Unassembled WGS sequence"/>
</dbReference>
<evidence type="ECO:0000256" key="2">
    <source>
        <dbReference type="SAM" id="SignalP"/>
    </source>
</evidence>